<feature type="region of interest" description="Disordered" evidence="1">
    <location>
        <begin position="179"/>
        <end position="203"/>
    </location>
</feature>
<evidence type="ECO:0000256" key="1">
    <source>
        <dbReference type="SAM" id="MobiDB-lite"/>
    </source>
</evidence>
<dbReference type="OrthoDB" id="331439at2759"/>
<dbReference type="AlphaFoldDB" id="A0A086JIA5"/>
<protein>
    <submittedName>
        <fullName evidence="3">Putative transmembrane protein</fullName>
    </submittedName>
</protein>
<feature type="transmembrane region" description="Helical" evidence="2">
    <location>
        <begin position="91"/>
        <end position="109"/>
    </location>
</feature>
<keyword evidence="2 3" id="KW-0812">Transmembrane</keyword>
<evidence type="ECO:0000313" key="3">
    <source>
        <dbReference type="EMBL" id="KFG31873.1"/>
    </source>
</evidence>
<organism evidence="3 4">
    <name type="scientific">Toxoplasma gondii p89</name>
    <dbReference type="NCBI Taxonomy" id="943119"/>
    <lineage>
        <taxon>Eukaryota</taxon>
        <taxon>Sar</taxon>
        <taxon>Alveolata</taxon>
        <taxon>Apicomplexa</taxon>
        <taxon>Conoidasida</taxon>
        <taxon>Coccidia</taxon>
        <taxon>Eucoccidiorida</taxon>
        <taxon>Eimeriorina</taxon>
        <taxon>Sarcocystidae</taxon>
        <taxon>Toxoplasma</taxon>
    </lineage>
</organism>
<feature type="transmembrane region" description="Helical" evidence="2">
    <location>
        <begin position="443"/>
        <end position="464"/>
    </location>
</feature>
<dbReference type="Proteomes" id="UP000028828">
    <property type="component" value="Unassembled WGS sequence"/>
</dbReference>
<gene>
    <name evidence="3" type="ORF">TGP89_278960</name>
</gene>
<feature type="transmembrane region" description="Helical" evidence="2">
    <location>
        <begin position="216"/>
        <end position="239"/>
    </location>
</feature>
<feature type="transmembrane region" description="Helical" evidence="2">
    <location>
        <begin position="121"/>
        <end position="139"/>
    </location>
</feature>
<reference evidence="3 4" key="1">
    <citation type="submission" date="2014-03" db="EMBL/GenBank/DDBJ databases">
        <authorList>
            <person name="Sibley D."/>
            <person name="Venepally P."/>
            <person name="Karamycheva S."/>
            <person name="Hadjithomas M."/>
            <person name="Khan A."/>
            <person name="Brunk B."/>
            <person name="Roos D."/>
            <person name="Caler E."/>
            <person name="Lorenzi H."/>
        </authorList>
    </citation>
    <scope>NUCLEOTIDE SEQUENCE [LARGE SCALE GENOMIC DNA]</scope>
    <source>
        <strain evidence="4">p89</strain>
    </source>
</reference>
<accession>A0A086JIA5</accession>
<evidence type="ECO:0000256" key="2">
    <source>
        <dbReference type="SAM" id="Phobius"/>
    </source>
</evidence>
<name>A0A086JIA5_TOXGO</name>
<feature type="transmembrane region" description="Helical" evidence="2">
    <location>
        <begin position="484"/>
        <end position="504"/>
    </location>
</feature>
<evidence type="ECO:0000313" key="4">
    <source>
        <dbReference type="Proteomes" id="UP000028828"/>
    </source>
</evidence>
<keyword evidence="2" id="KW-1133">Transmembrane helix</keyword>
<feature type="transmembrane region" description="Helical" evidence="2">
    <location>
        <begin position="407"/>
        <end position="431"/>
    </location>
</feature>
<feature type="compositionally biased region" description="Basic and acidic residues" evidence="1">
    <location>
        <begin position="38"/>
        <end position="48"/>
    </location>
</feature>
<proteinExistence type="predicted"/>
<comment type="caution">
    <text evidence="3">The sequence shown here is derived from an EMBL/GenBank/DDBJ whole genome shotgun (WGS) entry which is preliminary data.</text>
</comment>
<keyword evidence="2" id="KW-0472">Membrane</keyword>
<dbReference type="VEuPathDB" id="ToxoDB:TGP89_278960"/>
<sequence>MAKHKAHVRAFSAGGGRPPGLSDSDFHRGSTNGSKSSRKSEFRRFEGSLETAEKTAGVQSRYPVMTEREHQALRKLQLDELRRQGPSALKSFLESVAFAVYVSFLPGFLNACMRRLPPFDVWAGNTTAALALWLCLAWWSALCARGNVTDPASFLVCVREAAAWAVEDRKQRETEKQAALVTGGARHSSPACRESDARDAESSGPDEALAQVSACAFWKVTSASLLGATVVGLVLRFFFSKSTFLSLLEPLPHQVYADMPAPIPGKVSPPFFLPSSSLLASLLPLLPSALQLQATELLRSGLVLASRLFSLLRRVSLGVCTAGIAMVLKPGGGHQEFQEQLLKSDWFREFFGEFSEAGEDSFRSLLGTSQPVDNFFSKIVHALTGSAAGVKEEELAVLWVSGMVDMFLLELFFGFLAYMTAAVQASVTTAAPGRRFQIRAMSYASLNASCFFYYFGIPFCTPVGGPMLNAGYAALVTAYRLDVIGFFLLVAADLLAAYLATLVVKPFACVPEKKPVAPARRNVSVWPEQSTEKRKAE</sequence>
<feature type="region of interest" description="Disordered" evidence="1">
    <location>
        <begin position="1"/>
        <end position="48"/>
    </location>
</feature>
<dbReference type="EMBL" id="AEYI02001913">
    <property type="protein sequence ID" value="KFG31873.1"/>
    <property type="molecule type" value="Genomic_DNA"/>
</dbReference>